<keyword evidence="1" id="KW-1133">Transmembrane helix</keyword>
<dbReference type="PROSITE" id="PS51257">
    <property type="entry name" value="PROKAR_LIPOPROTEIN"/>
    <property type="match status" value="1"/>
</dbReference>
<dbReference type="EMBL" id="CP012502">
    <property type="protein sequence ID" value="AOM84305.1"/>
    <property type="molecule type" value="Genomic_DNA"/>
</dbReference>
<gene>
    <name evidence="2" type="ORF">BBEV_2985</name>
</gene>
<dbReference type="AlphaFoldDB" id="A0A1D7QZ76"/>
<evidence type="ECO:0000256" key="1">
    <source>
        <dbReference type="SAM" id="Phobius"/>
    </source>
</evidence>
<reference evidence="2 3" key="1">
    <citation type="submission" date="2015-08" db="EMBL/GenBank/DDBJ databases">
        <title>The complete genome sequence of Bacillus beveridgei MLTeJB.</title>
        <authorList>
            <person name="Hanson T.E."/>
            <person name="Mesa C."/>
            <person name="Basesman S.M."/>
            <person name="Oremland R.S."/>
        </authorList>
    </citation>
    <scope>NUCLEOTIDE SEQUENCE [LARGE SCALE GENOMIC DNA]</scope>
    <source>
        <strain evidence="2 3">MLTeJB</strain>
    </source>
</reference>
<sequence>MGTNKKRKRQFDIEDHHPTIFLIAASCGLLSFFGPIVLIPLIQEVMLHSDQLLELLTPTLSYRMMMGALLWIPFVAGLYFITRKTAERRRVPYRLGPVMIALVLLAAPFMAFSIQHYVLLEDEGFHYNDWYEWRGTWYDWAEVEEVQPVRESRGGVLHISYRFVLEDETTFTFESDDDFRRVRSDIFDTIEEEGGTMMPTVDEEEDPSQD</sequence>
<name>A0A1D7QZ76_9BACI</name>
<dbReference type="RefSeq" id="WP_069366194.1">
    <property type="nucleotide sequence ID" value="NZ_CP012502.1"/>
</dbReference>
<keyword evidence="3" id="KW-1185">Reference proteome</keyword>
<evidence type="ECO:0000313" key="2">
    <source>
        <dbReference type="EMBL" id="AOM84305.1"/>
    </source>
</evidence>
<dbReference type="KEGG" id="bbev:BBEV_2985"/>
<evidence type="ECO:0000313" key="3">
    <source>
        <dbReference type="Proteomes" id="UP000094463"/>
    </source>
</evidence>
<feature type="transmembrane region" description="Helical" evidence="1">
    <location>
        <begin position="62"/>
        <end position="81"/>
    </location>
</feature>
<keyword evidence="1" id="KW-0472">Membrane</keyword>
<dbReference type="OrthoDB" id="2449392at2"/>
<keyword evidence="1" id="KW-0812">Transmembrane</keyword>
<feature type="transmembrane region" description="Helical" evidence="1">
    <location>
        <begin position="93"/>
        <end position="112"/>
    </location>
</feature>
<proteinExistence type="predicted"/>
<feature type="transmembrane region" description="Helical" evidence="1">
    <location>
        <begin position="20"/>
        <end position="42"/>
    </location>
</feature>
<accession>A0A1D7QZ76</accession>
<dbReference type="Proteomes" id="UP000094463">
    <property type="component" value="Chromosome"/>
</dbReference>
<dbReference type="STRING" id="632773.BBEV_2985"/>
<organism evidence="2 3">
    <name type="scientific">Salisediminibacterium beveridgei</name>
    <dbReference type="NCBI Taxonomy" id="632773"/>
    <lineage>
        <taxon>Bacteria</taxon>
        <taxon>Bacillati</taxon>
        <taxon>Bacillota</taxon>
        <taxon>Bacilli</taxon>
        <taxon>Bacillales</taxon>
        <taxon>Bacillaceae</taxon>
        <taxon>Salisediminibacterium</taxon>
    </lineage>
</organism>
<protein>
    <submittedName>
        <fullName evidence="2">RNA binding S1 domain protein</fullName>
    </submittedName>
</protein>